<evidence type="ECO:0000313" key="4">
    <source>
        <dbReference type="Proteomes" id="UP000515823"/>
    </source>
</evidence>
<reference evidence="3 4" key="1">
    <citation type="submission" date="2020-08" db="EMBL/GenBank/DDBJ databases">
        <authorList>
            <person name="Liu C."/>
            <person name="Sun Q."/>
        </authorList>
    </citation>
    <scope>NUCLEOTIDE SEQUENCE [LARGE SCALE GENOMIC DNA]</scope>
    <source>
        <strain evidence="3 4">NSJ-38</strain>
    </source>
</reference>
<evidence type="ECO:0000259" key="2">
    <source>
        <dbReference type="Pfam" id="PF17863"/>
    </source>
</evidence>
<dbReference type="Gene3D" id="3.40.50.300">
    <property type="entry name" value="P-loop containing nucleotide triphosphate hydrolases"/>
    <property type="match status" value="1"/>
</dbReference>
<dbReference type="Proteomes" id="UP000515823">
    <property type="component" value="Chromosome"/>
</dbReference>
<dbReference type="KEGG" id="qdo:H9Q78_07920"/>
<dbReference type="SUPFAM" id="SSF52540">
    <property type="entry name" value="P-loop containing nucleoside triphosphate hydrolases"/>
    <property type="match status" value="1"/>
</dbReference>
<gene>
    <name evidence="3" type="ORF">H9Q78_07920</name>
</gene>
<keyword evidence="4" id="KW-1185">Reference proteome</keyword>
<dbReference type="InterPro" id="IPR027417">
    <property type="entry name" value="P-loop_NTPase"/>
</dbReference>
<dbReference type="InterPro" id="IPR041628">
    <property type="entry name" value="ChlI/MoxR_AAA_lid"/>
</dbReference>
<dbReference type="AlphaFoldDB" id="A0A7G9G0T8"/>
<dbReference type="InterPro" id="IPR011703">
    <property type="entry name" value="ATPase_AAA-3"/>
</dbReference>
<dbReference type="PANTHER" id="PTHR42759">
    <property type="entry name" value="MOXR FAMILY PROTEIN"/>
    <property type="match status" value="1"/>
</dbReference>
<dbReference type="PIRSF" id="PIRSF002849">
    <property type="entry name" value="AAA_ATPase_chaperone_MoxR_prd"/>
    <property type="match status" value="1"/>
</dbReference>
<dbReference type="Pfam" id="PF07726">
    <property type="entry name" value="AAA_3"/>
    <property type="match status" value="1"/>
</dbReference>
<protein>
    <submittedName>
        <fullName evidence="3">MoxR family ATPase</fullName>
    </submittedName>
</protein>
<sequence length="310" mass="33793">MYQKAAAIINEVKKAVIGKDVVIGKVLMAVLSGGHILLEDRPGVGKTTMALAFSRAMDLEYKRIQFTPEVMPADVVGFTIYNQAAGRLEYQPGPALCNLFLADEINRTSSKAQSALLEAMEEGKVTVDGVTHEIPKPYTVIATQNPAGSAGTQLLPESQMDRFLVRLSMGYPTLEEEVTILKTKQGRNPLEEVCQVVTGTEILRMQAQAESVYIADEIYLYIARLTGATRSHVMVRTGISPRGTIALAKMSRASAWISGRDYVVPADVRSVFFDVLEHRLVTGPQARLNNATAHGILGQILKTVPAPRLI</sequence>
<dbReference type="GO" id="GO:0016887">
    <property type="term" value="F:ATP hydrolysis activity"/>
    <property type="evidence" value="ECO:0007669"/>
    <property type="project" value="InterPro"/>
</dbReference>
<evidence type="ECO:0000259" key="1">
    <source>
        <dbReference type="Pfam" id="PF07726"/>
    </source>
</evidence>
<dbReference type="CDD" id="cd00009">
    <property type="entry name" value="AAA"/>
    <property type="match status" value="1"/>
</dbReference>
<dbReference type="EMBL" id="CP060634">
    <property type="protein sequence ID" value="QNM04420.1"/>
    <property type="molecule type" value="Genomic_DNA"/>
</dbReference>
<dbReference type="Gene3D" id="1.10.8.80">
    <property type="entry name" value="Magnesium chelatase subunit I, C-Terminal domain"/>
    <property type="match status" value="1"/>
</dbReference>
<dbReference type="InterPro" id="IPR050764">
    <property type="entry name" value="CbbQ/NirQ/NorQ/GpvN"/>
</dbReference>
<evidence type="ECO:0000313" key="3">
    <source>
        <dbReference type="EMBL" id="QNM04420.1"/>
    </source>
</evidence>
<feature type="domain" description="ATPase AAA-3" evidence="1">
    <location>
        <begin position="35"/>
        <end position="165"/>
    </location>
</feature>
<name>A0A7G9G0T8_9FIRM</name>
<organism evidence="3 4">
    <name type="scientific">Qiania dongpingensis</name>
    <dbReference type="NCBI Taxonomy" id="2763669"/>
    <lineage>
        <taxon>Bacteria</taxon>
        <taxon>Bacillati</taxon>
        <taxon>Bacillota</taxon>
        <taxon>Clostridia</taxon>
        <taxon>Lachnospirales</taxon>
        <taxon>Lachnospiraceae</taxon>
        <taxon>Qiania</taxon>
    </lineage>
</organism>
<dbReference type="Pfam" id="PF17863">
    <property type="entry name" value="AAA_lid_2"/>
    <property type="match status" value="1"/>
</dbReference>
<dbReference type="RefSeq" id="WP_249300780.1">
    <property type="nucleotide sequence ID" value="NZ_CP060634.1"/>
</dbReference>
<feature type="domain" description="ChlI/MoxR AAA lid" evidence="2">
    <location>
        <begin position="228"/>
        <end position="291"/>
    </location>
</feature>
<proteinExistence type="predicted"/>
<dbReference type="GO" id="GO:0005524">
    <property type="term" value="F:ATP binding"/>
    <property type="evidence" value="ECO:0007669"/>
    <property type="project" value="InterPro"/>
</dbReference>
<accession>A0A7G9G0T8</accession>
<dbReference type="PANTHER" id="PTHR42759:SF5">
    <property type="entry name" value="METHANOL DEHYDROGENASE REGULATOR"/>
    <property type="match status" value="1"/>
</dbReference>